<accession>A0A5E4PYD8</accession>
<name>A0A5E4PYD8_9NEOP</name>
<evidence type="ECO:0000313" key="2">
    <source>
        <dbReference type="Proteomes" id="UP000324832"/>
    </source>
</evidence>
<dbReference type="EMBL" id="FZQP02000948">
    <property type="protein sequence ID" value="VVC91021.1"/>
    <property type="molecule type" value="Genomic_DNA"/>
</dbReference>
<evidence type="ECO:0000313" key="1">
    <source>
        <dbReference type="EMBL" id="VVC91021.1"/>
    </source>
</evidence>
<protein>
    <submittedName>
        <fullName evidence="1">Uncharacterized protein</fullName>
    </submittedName>
</protein>
<dbReference type="Proteomes" id="UP000324832">
    <property type="component" value="Unassembled WGS sequence"/>
</dbReference>
<organism evidence="1 2">
    <name type="scientific">Leptidea sinapis</name>
    <dbReference type="NCBI Taxonomy" id="189913"/>
    <lineage>
        <taxon>Eukaryota</taxon>
        <taxon>Metazoa</taxon>
        <taxon>Ecdysozoa</taxon>
        <taxon>Arthropoda</taxon>
        <taxon>Hexapoda</taxon>
        <taxon>Insecta</taxon>
        <taxon>Pterygota</taxon>
        <taxon>Neoptera</taxon>
        <taxon>Endopterygota</taxon>
        <taxon>Lepidoptera</taxon>
        <taxon>Glossata</taxon>
        <taxon>Ditrysia</taxon>
        <taxon>Papilionoidea</taxon>
        <taxon>Pieridae</taxon>
        <taxon>Dismorphiinae</taxon>
        <taxon>Leptidea</taxon>
    </lineage>
</organism>
<dbReference type="AlphaFoldDB" id="A0A5E4PYD8"/>
<keyword evidence="2" id="KW-1185">Reference proteome</keyword>
<gene>
    <name evidence="1" type="ORF">LSINAPIS_LOCUS3804</name>
</gene>
<proteinExistence type="predicted"/>
<sequence>MYKNLCLFSGGISGKKVLEKKLAKASAAATPEKVCPSKVTLGSNPPLLHLSQHGPVELYAKNLPRLMQKKAHNRIDQNSSPCKDLY</sequence>
<reference evidence="1 2" key="1">
    <citation type="submission" date="2017-07" db="EMBL/GenBank/DDBJ databases">
        <authorList>
            <person name="Talla V."/>
            <person name="Backstrom N."/>
        </authorList>
    </citation>
    <scope>NUCLEOTIDE SEQUENCE [LARGE SCALE GENOMIC DNA]</scope>
</reference>